<feature type="compositionally biased region" description="Low complexity" evidence="3">
    <location>
        <begin position="61"/>
        <end position="72"/>
    </location>
</feature>
<evidence type="ECO:0000256" key="3">
    <source>
        <dbReference type="SAM" id="MobiDB-lite"/>
    </source>
</evidence>
<dbReference type="PROSITE" id="PS50106">
    <property type="entry name" value="PDZ"/>
    <property type="match status" value="1"/>
</dbReference>
<reference evidence="6" key="1">
    <citation type="journal article" date="2019" name="Int. J. Syst. Evol. Microbiol.">
        <title>The Global Catalogue of Microorganisms (GCM) 10K type strain sequencing project: providing services to taxonomists for standard genome sequencing and annotation.</title>
        <authorList>
            <consortium name="The Broad Institute Genomics Platform"/>
            <consortium name="The Broad Institute Genome Sequencing Center for Infectious Disease"/>
            <person name="Wu L."/>
            <person name="Ma J."/>
        </authorList>
    </citation>
    <scope>NUCLEOTIDE SEQUENCE [LARGE SCALE GENOMIC DNA]</scope>
    <source>
        <strain evidence="6">ZS-35-S2</strain>
    </source>
</reference>
<feature type="compositionally biased region" description="Low complexity" evidence="3">
    <location>
        <begin position="198"/>
        <end position="218"/>
    </location>
</feature>
<dbReference type="RefSeq" id="WP_377416195.1">
    <property type="nucleotide sequence ID" value="NZ_JBHSPR010000001.1"/>
</dbReference>
<gene>
    <name evidence="5" type="ORF">ACFP2T_00825</name>
</gene>
<dbReference type="InterPro" id="IPR009003">
    <property type="entry name" value="Peptidase_S1_PA"/>
</dbReference>
<evidence type="ECO:0000313" key="6">
    <source>
        <dbReference type="Proteomes" id="UP001596203"/>
    </source>
</evidence>
<sequence length="603" mass="59401">MSDFEIDPQRRPANADRELSHPTAELPRDDRGQSDSDAFGHRPADSATPGTDSADPGTPGSTGAADRAASGDAGDRHEPPTATVTPASGQPYGAGAYGSAQTPGQQPYAGAPVPGQPYGAHSAAQTSAQPYSGVPASGQPYAGAPAPGQAHGTGPYGPASSGQAYSAGPYGTAPASGQPYSLPPAGSGRTATDPVTSPWQAPQGGQQHHPGWAGQPGQHNPGGGVPPHLGGPSAPPWAAPVGPAPSSGGRFGKFAAIGAAALALMVGSGIAGGAIALALDDGPTVTTRSFEAAPVINPAELPKIAAQVENSVVSISTSSAEGSGVVMSADGFVLTNNHVVASANGDQVVVVFADGKKVAAKIIGTDPKTDLAVVKAEGVSGLAAAKFGDSDAMQVGDQVLALGSPLGLQGSVTAGIISARDRTIQAGGQEDQQSPFERPQQQQGGATSISGLLQTDAPINPGNSGGALVNTKAEVIGINTAIATAGQGTGNIGVGFAIPSNKAMVVAEALQRGEKVSHPSLGVQVTAAENGGALIGAVQPNSPAAKAGLQQGDVVTQFGDRRINDSDDLVAAVQGGKVGDQVQVTYTRNGAEKSATVTLAETS</sequence>
<dbReference type="EMBL" id="JBHSPR010000001">
    <property type="protein sequence ID" value="MFC6014742.1"/>
    <property type="molecule type" value="Genomic_DNA"/>
</dbReference>
<proteinExistence type="predicted"/>
<feature type="region of interest" description="Disordered" evidence="3">
    <location>
        <begin position="1"/>
        <end position="244"/>
    </location>
</feature>
<dbReference type="InterPro" id="IPR001478">
    <property type="entry name" value="PDZ"/>
</dbReference>
<keyword evidence="2" id="KW-0378">Hydrolase</keyword>
<evidence type="ECO:0000256" key="2">
    <source>
        <dbReference type="ARBA" id="ARBA00022801"/>
    </source>
</evidence>
<dbReference type="Gene3D" id="2.40.10.120">
    <property type="match status" value="1"/>
</dbReference>
<feature type="compositionally biased region" description="Low complexity" evidence="3">
    <location>
        <begin position="135"/>
        <end position="153"/>
    </location>
</feature>
<feature type="domain" description="PDZ" evidence="4">
    <location>
        <begin position="504"/>
        <end position="590"/>
    </location>
</feature>
<dbReference type="SMART" id="SM00228">
    <property type="entry name" value="PDZ"/>
    <property type="match status" value="1"/>
</dbReference>
<organism evidence="5 6">
    <name type="scientific">Plantactinospora solaniradicis</name>
    <dbReference type="NCBI Taxonomy" id="1723736"/>
    <lineage>
        <taxon>Bacteria</taxon>
        <taxon>Bacillati</taxon>
        <taxon>Actinomycetota</taxon>
        <taxon>Actinomycetes</taxon>
        <taxon>Micromonosporales</taxon>
        <taxon>Micromonosporaceae</taxon>
        <taxon>Plantactinospora</taxon>
    </lineage>
</organism>
<dbReference type="PANTHER" id="PTHR43343:SF3">
    <property type="entry name" value="PROTEASE DO-LIKE 8, CHLOROPLASTIC"/>
    <property type="match status" value="1"/>
</dbReference>
<feature type="compositionally biased region" description="Basic and acidic residues" evidence="3">
    <location>
        <begin position="7"/>
        <end position="44"/>
    </location>
</feature>
<keyword evidence="6" id="KW-1185">Reference proteome</keyword>
<dbReference type="Proteomes" id="UP001596203">
    <property type="component" value="Unassembled WGS sequence"/>
</dbReference>
<dbReference type="InterPro" id="IPR036034">
    <property type="entry name" value="PDZ_sf"/>
</dbReference>
<evidence type="ECO:0000256" key="1">
    <source>
        <dbReference type="ARBA" id="ARBA00022670"/>
    </source>
</evidence>
<dbReference type="InterPro" id="IPR001940">
    <property type="entry name" value="Peptidase_S1C"/>
</dbReference>
<dbReference type="Pfam" id="PF13180">
    <property type="entry name" value="PDZ_2"/>
    <property type="match status" value="1"/>
</dbReference>
<comment type="caution">
    <text evidence="5">The sequence shown here is derived from an EMBL/GenBank/DDBJ whole genome shotgun (WGS) entry which is preliminary data.</text>
</comment>
<feature type="region of interest" description="Disordered" evidence="3">
    <location>
        <begin position="425"/>
        <end position="446"/>
    </location>
</feature>
<dbReference type="PRINTS" id="PR00834">
    <property type="entry name" value="PROTEASES2C"/>
</dbReference>
<protein>
    <submittedName>
        <fullName evidence="5">Trypsin-like peptidase domain-containing protein</fullName>
    </submittedName>
</protein>
<dbReference type="SUPFAM" id="SSF50494">
    <property type="entry name" value="Trypsin-like serine proteases"/>
    <property type="match status" value="1"/>
</dbReference>
<evidence type="ECO:0000259" key="4">
    <source>
        <dbReference type="PROSITE" id="PS50106"/>
    </source>
</evidence>
<name>A0ABW1K0A4_9ACTN</name>
<dbReference type="SUPFAM" id="SSF50156">
    <property type="entry name" value="PDZ domain-like"/>
    <property type="match status" value="1"/>
</dbReference>
<evidence type="ECO:0000313" key="5">
    <source>
        <dbReference type="EMBL" id="MFC6014742.1"/>
    </source>
</evidence>
<accession>A0ABW1K0A4</accession>
<dbReference type="InterPro" id="IPR051201">
    <property type="entry name" value="Chloro_Bact_Ser_Proteases"/>
</dbReference>
<dbReference type="Pfam" id="PF13365">
    <property type="entry name" value="Trypsin_2"/>
    <property type="match status" value="1"/>
</dbReference>
<feature type="compositionally biased region" description="Low complexity" evidence="3">
    <location>
        <begin position="432"/>
        <end position="443"/>
    </location>
</feature>
<dbReference type="Gene3D" id="2.30.42.10">
    <property type="match status" value="1"/>
</dbReference>
<keyword evidence="1" id="KW-0645">Protease</keyword>
<dbReference type="PANTHER" id="PTHR43343">
    <property type="entry name" value="PEPTIDASE S12"/>
    <property type="match status" value="1"/>
</dbReference>